<dbReference type="EMBL" id="BT095412">
    <property type="protein sequence ID" value="ACU19666.1"/>
    <property type="molecule type" value="mRNA"/>
</dbReference>
<sequence length="285" mass="32060">MLDPRTHHPTNSFELYDATRHKPHTWDVTNSGLWPSKPALEEAEVDDSGICSPPMRTTSPPRRKNDHRSLSPTSRTQAIVRGQRELMEMVKNMPESNYELSLKDLVEHHMVVDATRHEKNAVEERNLSSVYNKREKNGGSRKVDNNNNNKNMAQVKRNGNIDRGGFYLKMGLPFPFGSKDKKKKIKKKNEPLGNSCSSRVTPKPSDGSAKGGVVDKEWWKKSPSACKESDSGESSINSDSGKSSGSSSSNSSSSRSNSRRENSGRRCWPFIRRPKNRTQKSKISF</sequence>
<feature type="compositionally biased region" description="Basic and acidic residues" evidence="1">
    <location>
        <begin position="133"/>
        <end position="144"/>
    </location>
</feature>
<evidence type="ECO:0000256" key="1">
    <source>
        <dbReference type="SAM" id="MobiDB-lite"/>
    </source>
</evidence>
<name>C6TCW4_SOYBN</name>
<dbReference type="KEGG" id="gmx:100791820"/>
<dbReference type="OrthoDB" id="776574at2759"/>
<accession>C6TCW4</accession>
<feature type="compositionally biased region" description="Basic residues" evidence="1">
    <location>
        <begin position="272"/>
        <end position="285"/>
    </location>
</feature>
<dbReference type="RefSeq" id="NP_001304353.1">
    <property type="nucleotide sequence ID" value="NM_001317424.1"/>
</dbReference>
<reference evidence="2" key="1">
    <citation type="submission" date="2009-08" db="EMBL/GenBank/DDBJ databases">
        <authorList>
            <person name="Cheung F."/>
            <person name="Xiao Y."/>
            <person name="Chan A."/>
            <person name="Moskal W."/>
            <person name="Town C.D."/>
        </authorList>
    </citation>
    <scope>NUCLEOTIDE SEQUENCE</scope>
</reference>
<dbReference type="PANTHER" id="PTHR34193">
    <property type="entry name" value="OS11G0199801 PROTEIN"/>
    <property type="match status" value="1"/>
</dbReference>
<dbReference type="GeneID" id="100791820"/>
<proteinExistence type="evidence at transcript level"/>
<dbReference type="AlphaFoldDB" id="C6TCW4"/>
<feature type="region of interest" description="Disordered" evidence="1">
    <location>
        <begin position="177"/>
        <end position="285"/>
    </location>
</feature>
<evidence type="ECO:0000313" key="2">
    <source>
        <dbReference type="EMBL" id="ACU19666.1"/>
    </source>
</evidence>
<dbReference type="ExpressionAtlas" id="C6TCW4">
    <property type="expression patterns" value="baseline and differential"/>
</dbReference>
<dbReference type="PANTHER" id="PTHR34193:SF22">
    <property type="entry name" value="DUF3741 DOMAIN-CONTAINING PROTEIN"/>
    <property type="match status" value="1"/>
</dbReference>
<feature type="region of interest" description="Disordered" evidence="1">
    <location>
        <begin position="42"/>
        <end position="75"/>
    </location>
</feature>
<protein>
    <submittedName>
        <fullName evidence="2">Uncharacterized protein</fullName>
    </submittedName>
</protein>
<feature type="compositionally biased region" description="Low complexity" evidence="1">
    <location>
        <begin position="232"/>
        <end position="256"/>
    </location>
</feature>
<organism evidence="2">
    <name type="scientific">Glycine max</name>
    <name type="common">Soybean</name>
    <name type="synonym">Glycine hispida</name>
    <dbReference type="NCBI Taxonomy" id="3847"/>
    <lineage>
        <taxon>Eukaryota</taxon>
        <taxon>Viridiplantae</taxon>
        <taxon>Streptophyta</taxon>
        <taxon>Embryophyta</taxon>
        <taxon>Tracheophyta</taxon>
        <taxon>Spermatophyta</taxon>
        <taxon>Magnoliopsida</taxon>
        <taxon>eudicotyledons</taxon>
        <taxon>Gunneridae</taxon>
        <taxon>Pentapetalae</taxon>
        <taxon>rosids</taxon>
        <taxon>fabids</taxon>
        <taxon>Fabales</taxon>
        <taxon>Fabaceae</taxon>
        <taxon>Papilionoideae</taxon>
        <taxon>50 kb inversion clade</taxon>
        <taxon>NPAAA clade</taxon>
        <taxon>indigoferoid/millettioid clade</taxon>
        <taxon>Phaseoleae</taxon>
        <taxon>Glycine</taxon>
        <taxon>Glycine subgen. Soja</taxon>
    </lineage>
</organism>
<feature type="region of interest" description="Disordered" evidence="1">
    <location>
        <begin position="133"/>
        <end position="158"/>
    </location>
</feature>